<reference evidence="2" key="1">
    <citation type="submission" date="2013-07" db="EMBL/GenBank/DDBJ databases">
        <authorList>
            <person name="McIlroy S."/>
        </authorList>
    </citation>
    <scope>NUCLEOTIDE SEQUENCE [LARGE SCALE GENOMIC DNA]</scope>
    <source>
        <strain evidence="2">Run_A_D11</strain>
    </source>
</reference>
<keyword evidence="3" id="KW-1185">Reference proteome</keyword>
<organism evidence="2 3">
    <name type="scientific">Candidatus Competibacter denitrificans Run_A_D11</name>
    <dbReference type="NCBI Taxonomy" id="1400863"/>
    <lineage>
        <taxon>Bacteria</taxon>
        <taxon>Pseudomonadati</taxon>
        <taxon>Pseudomonadota</taxon>
        <taxon>Gammaproteobacteria</taxon>
        <taxon>Candidatus Competibacteraceae</taxon>
        <taxon>Candidatus Competibacter</taxon>
    </lineage>
</organism>
<proteinExistence type="predicted"/>
<reference evidence="2" key="2">
    <citation type="submission" date="2014-03" db="EMBL/GenBank/DDBJ databases">
        <title>Candidatus Competibacter-lineage genomes retrieved from metagenomes reveal functional metabolic diversity.</title>
        <authorList>
            <person name="McIlroy S.J."/>
            <person name="Albertsen M."/>
            <person name="Andresen E.K."/>
            <person name="Saunders A.M."/>
            <person name="Kristiansen R."/>
            <person name="Stokholm-Bjerregaard M."/>
            <person name="Nielsen K.L."/>
            <person name="Nielsen P.H."/>
        </authorList>
    </citation>
    <scope>NUCLEOTIDE SEQUENCE</scope>
    <source>
        <strain evidence="2">Run_A_D11</strain>
    </source>
</reference>
<evidence type="ECO:0000313" key="2">
    <source>
        <dbReference type="EMBL" id="CDI04748.1"/>
    </source>
</evidence>
<feature type="region of interest" description="Disordered" evidence="1">
    <location>
        <begin position="1"/>
        <end position="28"/>
    </location>
</feature>
<protein>
    <submittedName>
        <fullName evidence="2">Uncharacterized protein</fullName>
    </submittedName>
</protein>
<comment type="caution">
    <text evidence="2">The sequence shown here is derived from an EMBL/GenBank/DDBJ whole genome shotgun (WGS) entry which is preliminary data.</text>
</comment>
<name>W6MEK0_9GAMM</name>
<sequence>MFNTTDRRAGLAPDASVPEREDIGDSILSSAAMAPPLRVASGAPAPIPTLSAIGLPV</sequence>
<dbReference type="Proteomes" id="UP000035760">
    <property type="component" value="Unassembled WGS sequence"/>
</dbReference>
<accession>W6MEK0</accession>
<evidence type="ECO:0000256" key="1">
    <source>
        <dbReference type="SAM" id="MobiDB-lite"/>
    </source>
</evidence>
<evidence type="ECO:0000313" key="3">
    <source>
        <dbReference type="Proteomes" id="UP000035760"/>
    </source>
</evidence>
<dbReference type="AlphaFoldDB" id="W6MEK0"/>
<dbReference type="EMBL" id="CBTJ020000118">
    <property type="protein sequence ID" value="CDI04748.1"/>
    <property type="molecule type" value="Genomic_DNA"/>
</dbReference>
<gene>
    <name evidence="2" type="ORF">BN873_p60008</name>
</gene>